<sequence>MSNDNLFIRVLRKEDFLDLNFELVNIHTKGAPLHLVRSKAGEPAILIVHFPAQHIVEEVFLEGNKQIESPIKAMLSGPSRLVFELPDDEDTWPLTMETLLNWKDYKPVLPKLPVPDPSKPFTPHFPEIFEGKSALEIPTGLYLSPDESGVWYNIIRSEGQDGRFVLWHTLLGEKQKENEYYVPEGGTTHLITTSNQDIPFGNISLDQKDLNEIVQLTTDFSAPRLPSGMGIDKLEEWKNIVKAAGLPREYKPSPINIRRLILSSAGAWANFDATWNYPTVMDGEFGYQPGLSLQQWQHIMTQSRDQFVKTVKKAVLCDTGHLVSIVTITERQFKPYQKPNSPMGAQAALREYKYLEIREPMKNYEALAKYYKDGRREMPFKWIKITTRTTPNVEPSLKYPWPKNLGDPIPPWPIGNATPFWPTEVSTGVDNTQREPFHFKMIAEDWDGNIVSFERPLLCVPIEEKTPTWKEIVEHYNSLGDLRNFPLNNQPIAFAETDANSKGKTTLETDHVKSKAQLIEGKETEIKALPFFQPMFLPEVETAEVYIPAAEQLAGRKLDKKPIEFDEAYLAHGFKSENKAEVFVKLSRNKKPEPLDLSLPTEKAGGLITPNTSIGGLSRALGPVVDPKTITNGTFQPKNLFKDAKFLGGITLQDILPETANIDPLKIKELESTFTPDQLIQKLDDRNFKLEAPMLTNRRLPNNAIETRYLWKPSIENHGTEFFDFIAAKGDTGFEHAAQLSINVQMVTAPDGRPPTYMILGKLQEFALDFANAMMLKFSALKFTAENGKKMDVSAEGLDLVFKGPLEFVETLKNIIPKDAFSDPPFVNVTATGVTAGFTLGVPSFGVGIFSIQNINLSAALSLPFVDQPAGVKFSVSERQKPFNVSVMGFSGGGFFSLGLSAKGIESIEASIEFGGNISINLGVASGGVYIMAGIYFGMVGEEVKLTGYLRCGGNVSVLGLVSVTVEFYMGLTIREKKNKNVEVWGQATLSVGVKIAFFSKSISLTVERRFAGPKGDPTFAQIMGPEYEGGYPYEWEKYCMAFA</sequence>
<dbReference type="AlphaFoldDB" id="A0A1C4DEM7"/>
<dbReference type="RefSeq" id="WP_087986077.1">
    <property type="nucleotide sequence ID" value="NZ_FMBI01000028.1"/>
</dbReference>
<feature type="transmembrane region" description="Helical" evidence="1">
    <location>
        <begin position="883"/>
        <end position="902"/>
    </location>
</feature>
<dbReference type="EMBL" id="FMBI01000028">
    <property type="protein sequence ID" value="SCC29835.1"/>
    <property type="molecule type" value="Genomic_DNA"/>
</dbReference>
<feature type="transmembrane region" description="Helical" evidence="1">
    <location>
        <begin position="948"/>
        <end position="970"/>
    </location>
</feature>
<gene>
    <name evidence="2" type="ORF">BTT61001_02370</name>
</gene>
<proteinExistence type="predicted"/>
<keyword evidence="1" id="KW-0472">Membrane</keyword>
<accession>A0A1C4DEM7</accession>
<evidence type="ECO:0000256" key="1">
    <source>
        <dbReference type="SAM" id="Phobius"/>
    </source>
</evidence>
<feature type="transmembrane region" description="Helical" evidence="1">
    <location>
        <begin position="914"/>
        <end position="936"/>
    </location>
</feature>
<reference evidence="2 3" key="1">
    <citation type="submission" date="2016-08" db="EMBL/GenBank/DDBJ databases">
        <authorList>
            <person name="Seilhamer J.J."/>
        </authorList>
    </citation>
    <scope>NUCLEOTIDE SEQUENCE [LARGE SCALE GENOMIC DNA]</scope>
    <source>
        <strain evidence="2 3">IEBC_T61001</strain>
    </source>
</reference>
<protein>
    <submittedName>
        <fullName evidence="2">Uncharacterized protein</fullName>
    </submittedName>
</protein>
<evidence type="ECO:0000313" key="3">
    <source>
        <dbReference type="Proteomes" id="UP000195991"/>
    </source>
</evidence>
<keyword evidence="1" id="KW-1133">Transmembrane helix</keyword>
<name>A0A1C4DEM7_BACTU</name>
<keyword evidence="1" id="KW-0812">Transmembrane</keyword>
<dbReference type="Proteomes" id="UP000195991">
    <property type="component" value="Unassembled WGS sequence"/>
</dbReference>
<organism evidence="2 3">
    <name type="scientific">Bacillus thuringiensis</name>
    <dbReference type="NCBI Taxonomy" id="1428"/>
    <lineage>
        <taxon>Bacteria</taxon>
        <taxon>Bacillati</taxon>
        <taxon>Bacillota</taxon>
        <taxon>Bacilli</taxon>
        <taxon>Bacillales</taxon>
        <taxon>Bacillaceae</taxon>
        <taxon>Bacillus</taxon>
        <taxon>Bacillus cereus group</taxon>
    </lineage>
</organism>
<evidence type="ECO:0000313" key="2">
    <source>
        <dbReference type="EMBL" id="SCC29835.1"/>
    </source>
</evidence>